<evidence type="ECO:0000313" key="1">
    <source>
        <dbReference type="EMBL" id="KAL1271841.1"/>
    </source>
</evidence>
<organism evidence="1 2">
    <name type="scientific">Cirrhinus molitorella</name>
    <name type="common">mud carp</name>
    <dbReference type="NCBI Taxonomy" id="172907"/>
    <lineage>
        <taxon>Eukaryota</taxon>
        <taxon>Metazoa</taxon>
        <taxon>Chordata</taxon>
        <taxon>Craniata</taxon>
        <taxon>Vertebrata</taxon>
        <taxon>Euteleostomi</taxon>
        <taxon>Actinopterygii</taxon>
        <taxon>Neopterygii</taxon>
        <taxon>Teleostei</taxon>
        <taxon>Ostariophysi</taxon>
        <taxon>Cypriniformes</taxon>
        <taxon>Cyprinidae</taxon>
        <taxon>Labeoninae</taxon>
        <taxon>Labeonini</taxon>
        <taxon>Cirrhinus</taxon>
    </lineage>
</organism>
<evidence type="ECO:0000313" key="2">
    <source>
        <dbReference type="Proteomes" id="UP001558613"/>
    </source>
</evidence>
<name>A0ABR3N4P7_9TELE</name>
<protein>
    <submittedName>
        <fullName evidence="1">Uncharacterized protein</fullName>
    </submittedName>
</protein>
<gene>
    <name evidence="1" type="ORF">QQF64_030857</name>
</gene>
<keyword evidence="2" id="KW-1185">Reference proteome</keyword>
<dbReference type="Proteomes" id="UP001558613">
    <property type="component" value="Unassembled WGS sequence"/>
</dbReference>
<sequence>MTTHLRSRELPAESSRAHRSIISAYYVNQTYQKAHLNLHASPVHGRLGHSADYHKLNAALCLAADKSCVMSWVGEDEEAVAQVSVSKST</sequence>
<comment type="caution">
    <text evidence="1">The sequence shown here is derived from an EMBL/GenBank/DDBJ whole genome shotgun (WGS) entry which is preliminary data.</text>
</comment>
<reference evidence="1 2" key="1">
    <citation type="submission" date="2023-09" db="EMBL/GenBank/DDBJ databases">
        <authorList>
            <person name="Wang M."/>
        </authorList>
    </citation>
    <scope>NUCLEOTIDE SEQUENCE [LARGE SCALE GENOMIC DNA]</scope>
    <source>
        <strain evidence="1">GT-2023</strain>
        <tissue evidence="1">Liver</tissue>
    </source>
</reference>
<accession>A0ABR3N4P7</accession>
<proteinExistence type="predicted"/>
<dbReference type="EMBL" id="JAYMGO010000007">
    <property type="protein sequence ID" value="KAL1271841.1"/>
    <property type="molecule type" value="Genomic_DNA"/>
</dbReference>